<dbReference type="Proteomes" id="UP000184418">
    <property type="component" value="Unassembled WGS sequence"/>
</dbReference>
<evidence type="ECO:0000313" key="2">
    <source>
        <dbReference type="EMBL" id="SHJ85265.1"/>
    </source>
</evidence>
<dbReference type="OrthoDB" id="884935at2"/>
<protein>
    <recommendedName>
        <fullName evidence="4">DUF4468 domain-containing protein</fullName>
    </recommendedName>
</protein>
<dbReference type="RefSeq" id="WP_143164284.1">
    <property type="nucleotide sequence ID" value="NZ_FQYN01000014.1"/>
</dbReference>
<name>A0A1M6MP29_9BACT</name>
<reference evidence="2 3" key="1">
    <citation type="submission" date="2016-11" db="EMBL/GenBank/DDBJ databases">
        <authorList>
            <person name="Jaros S."/>
            <person name="Januszkiewicz K."/>
            <person name="Wedrychowicz H."/>
        </authorList>
    </citation>
    <scope>NUCLEOTIDE SEQUENCE [LARGE SCALE GENOMIC DNA]</scope>
    <source>
        <strain evidence="2 3">DSM 21074</strain>
    </source>
</reference>
<dbReference type="AlphaFoldDB" id="A0A1M6MP29"/>
<organism evidence="2 3">
    <name type="scientific">Hymenobacter daecheongensis DSM 21074</name>
    <dbReference type="NCBI Taxonomy" id="1121955"/>
    <lineage>
        <taxon>Bacteria</taxon>
        <taxon>Pseudomonadati</taxon>
        <taxon>Bacteroidota</taxon>
        <taxon>Cytophagia</taxon>
        <taxon>Cytophagales</taxon>
        <taxon>Hymenobacteraceae</taxon>
        <taxon>Hymenobacter</taxon>
    </lineage>
</organism>
<sequence>MKASVTLLLMVAPWFCQAQTFAFAGKDAVKMPEHIKVQIRQYIEKHDGISLKTFGGQYGYVPVFNVLVPTQKQFVDGIYYFTWGAHDSGRLFINTKGKLTFLRNGYVATILADYSSYLNQHPLPESTQLAYLSSITAFMKFRHADQQALIKSGALQELK</sequence>
<dbReference type="EMBL" id="FQYN01000014">
    <property type="protein sequence ID" value="SHJ85265.1"/>
    <property type="molecule type" value="Genomic_DNA"/>
</dbReference>
<feature type="signal peptide" evidence="1">
    <location>
        <begin position="1"/>
        <end position="18"/>
    </location>
</feature>
<proteinExistence type="predicted"/>
<gene>
    <name evidence="2" type="ORF">SAMN02745146_0350</name>
</gene>
<keyword evidence="1" id="KW-0732">Signal</keyword>
<accession>A0A1M6MP29</accession>
<evidence type="ECO:0000313" key="3">
    <source>
        <dbReference type="Proteomes" id="UP000184418"/>
    </source>
</evidence>
<keyword evidence="3" id="KW-1185">Reference proteome</keyword>
<feature type="chain" id="PRO_5013200796" description="DUF4468 domain-containing protein" evidence="1">
    <location>
        <begin position="19"/>
        <end position="159"/>
    </location>
</feature>
<evidence type="ECO:0000256" key="1">
    <source>
        <dbReference type="SAM" id="SignalP"/>
    </source>
</evidence>
<evidence type="ECO:0008006" key="4">
    <source>
        <dbReference type="Google" id="ProtNLM"/>
    </source>
</evidence>